<evidence type="ECO:0000313" key="1">
    <source>
        <dbReference type="EMBL" id="CAE6505052.1"/>
    </source>
</evidence>
<comment type="caution">
    <text evidence="1">The sequence shown here is derived from an EMBL/GenBank/DDBJ whole genome shotgun (WGS) entry which is preliminary data.</text>
</comment>
<dbReference type="Proteomes" id="UP000663850">
    <property type="component" value="Unassembled WGS sequence"/>
</dbReference>
<reference evidence="1" key="1">
    <citation type="submission" date="2021-01" db="EMBL/GenBank/DDBJ databases">
        <authorList>
            <person name="Kaushik A."/>
        </authorList>
    </citation>
    <scope>NUCLEOTIDE SEQUENCE</scope>
    <source>
        <strain evidence="1">Type strain: AG8-Rh-89/</strain>
    </source>
</reference>
<protein>
    <submittedName>
        <fullName evidence="1">Uncharacterized protein</fullName>
    </submittedName>
</protein>
<evidence type="ECO:0000313" key="2">
    <source>
        <dbReference type="Proteomes" id="UP000663850"/>
    </source>
</evidence>
<accession>A0A8H3HEA0</accession>
<organism evidence="1 2">
    <name type="scientific">Rhizoctonia solani</name>
    <dbReference type="NCBI Taxonomy" id="456999"/>
    <lineage>
        <taxon>Eukaryota</taxon>
        <taxon>Fungi</taxon>
        <taxon>Dikarya</taxon>
        <taxon>Basidiomycota</taxon>
        <taxon>Agaricomycotina</taxon>
        <taxon>Agaricomycetes</taxon>
        <taxon>Cantharellales</taxon>
        <taxon>Ceratobasidiaceae</taxon>
        <taxon>Rhizoctonia</taxon>
    </lineage>
</organism>
<gene>
    <name evidence="1" type="ORF">RDB_LOCUS99653</name>
</gene>
<sequence length="100" mass="10516">MLTSAGTATGTSTAISTPHILISNAGAIAGAVMGAVVGRPYSGGLFFARKLLPRETLNSYMRVILERGMVDNTTKGLDMLCSPIAPENTLQFLCLRTRGT</sequence>
<proteinExistence type="predicted"/>
<dbReference type="EMBL" id="CAJMWZ010005364">
    <property type="protein sequence ID" value="CAE6505052.1"/>
    <property type="molecule type" value="Genomic_DNA"/>
</dbReference>
<name>A0A8H3HEA0_9AGAM</name>
<dbReference type="AlphaFoldDB" id="A0A8H3HEA0"/>